<dbReference type="PROSITE" id="PS50893">
    <property type="entry name" value="ABC_TRANSPORTER_2"/>
    <property type="match status" value="1"/>
</dbReference>
<evidence type="ECO:0000256" key="7">
    <source>
        <dbReference type="ARBA" id="ARBA00022840"/>
    </source>
</evidence>
<evidence type="ECO:0000313" key="13">
    <source>
        <dbReference type="EMBL" id="ABQ27630.1"/>
    </source>
</evidence>
<keyword evidence="7" id="KW-0067">ATP-binding</keyword>
<dbReference type="Gene3D" id="3.40.50.300">
    <property type="entry name" value="P-loop containing nucleotide triphosphate hydrolases"/>
    <property type="match status" value="1"/>
</dbReference>
<evidence type="ECO:0000259" key="12">
    <source>
        <dbReference type="PROSITE" id="PS50893"/>
    </source>
</evidence>
<dbReference type="RefSeq" id="WP_011940291.1">
    <property type="nucleotide sequence ID" value="NC_009483.1"/>
</dbReference>
<evidence type="ECO:0000256" key="9">
    <source>
        <dbReference type="ARBA" id="ARBA00023136"/>
    </source>
</evidence>
<protein>
    <submittedName>
        <fullName evidence="13">ABC transporter related protein</fullName>
    </submittedName>
</protein>
<accession>A5G762</accession>
<feature type="domain" description="ABC transporter" evidence="12">
    <location>
        <begin position="13"/>
        <end position="251"/>
    </location>
</feature>
<dbReference type="CDD" id="cd03255">
    <property type="entry name" value="ABC_MJ0796_LolCDE_FtsE"/>
    <property type="match status" value="1"/>
</dbReference>
<dbReference type="InterPro" id="IPR003593">
    <property type="entry name" value="AAA+_ATPase"/>
</dbReference>
<keyword evidence="6" id="KW-0547">Nucleotide-binding</keyword>
<dbReference type="Pfam" id="PF00005">
    <property type="entry name" value="ABC_tran"/>
    <property type="match status" value="1"/>
</dbReference>
<comment type="similarity">
    <text evidence="10">Belongs to the ABC transporter superfamily. Macrolide exporter (TC 3.A.1.122) family.</text>
</comment>
<dbReference type="InterPro" id="IPR017911">
    <property type="entry name" value="MacB-like_ATP-bd"/>
</dbReference>
<evidence type="ECO:0000256" key="10">
    <source>
        <dbReference type="ARBA" id="ARBA00038388"/>
    </source>
</evidence>
<evidence type="ECO:0000256" key="11">
    <source>
        <dbReference type="SAM" id="Phobius"/>
    </source>
</evidence>
<proteinExistence type="inferred from homology"/>
<dbReference type="PROSITE" id="PS00211">
    <property type="entry name" value="ABC_TRANSPORTER_1"/>
    <property type="match status" value="1"/>
</dbReference>
<gene>
    <name evidence="13" type="ordered locus">Gura_3474</name>
</gene>
<dbReference type="GO" id="GO:0005524">
    <property type="term" value="F:ATP binding"/>
    <property type="evidence" value="ECO:0007669"/>
    <property type="project" value="UniProtKB-KW"/>
</dbReference>
<keyword evidence="9 11" id="KW-0472">Membrane</keyword>
<evidence type="ECO:0000256" key="4">
    <source>
        <dbReference type="ARBA" id="ARBA00022519"/>
    </source>
</evidence>
<feature type="transmembrane region" description="Helical" evidence="11">
    <location>
        <begin position="618"/>
        <end position="638"/>
    </location>
</feature>
<dbReference type="InterPro" id="IPR025857">
    <property type="entry name" value="MacB_PCD"/>
</dbReference>
<evidence type="ECO:0000256" key="2">
    <source>
        <dbReference type="ARBA" id="ARBA00022448"/>
    </source>
</evidence>
<keyword evidence="5 11" id="KW-0812">Transmembrane</keyword>
<keyword evidence="8 11" id="KW-1133">Transmembrane helix</keyword>
<dbReference type="FunFam" id="3.40.50.300:FF:000032">
    <property type="entry name" value="Export ABC transporter ATP-binding protein"/>
    <property type="match status" value="1"/>
</dbReference>
<sequence>MIAHELDATHRVFELRKVSKQYGSDPAVHALVDVDLSLDRGEWLSITGPSGSGKSTLLNIIGCLDRPTSGSYFIDGIDTANLTDKERAGLRSQRIGFVFQAFHLLPYRTVLENVMLAEVYRKQPNSGRRARALAAIERVGLSHRADFLPTKLSGGEKQRVAIARALIGSPSLLLCDEPTGNLDSKSSAALLDLFEKLNQNGITLVIVTHDEHIAGRAARRVHVVDGSLTDVTNEQNGKKSTGPSATPVNTTELRSGITFRDLLHEGLAGMFARPVRMMLTVLGIVIGLTALVATLGLTRTAGNRIISQFDQLAATELFVKARPGRTTGIVDPKAIPWDAPTRLRRLNGVVAAGTISEVDVGGALVSSSPVKDPLNQSAFKLAVYAASPGLFRAVRAELKTGQLPDQGHSNRADRVAVLGPDAALRLGITGLEQLPAISIGDHLYLVVGILRDVARKPELLGSVIIPEGSARRYFGLAGPDTVVVETKIGAAYLIADQAPLALRPDDPRVLKIEVPQEPKRVRDEVQTDLDVMFLMLGALSLVVGAIGIANITLVGVMERTGEIGLRRAIGATRGHIAAQFLFESASMGVIGGIIGAGIGVLIVVAVSAYQVWTPVLDPVVPILAPLVGGGIGLLSGTYPALRAARLEPVDAFRTA</sequence>
<evidence type="ECO:0000256" key="1">
    <source>
        <dbReference type="ARBA" id="ARBA00004429"/>
    </source>
</evidence>
<reference evidence="13 14" key="1">
    <citation type="submission" date="2007-05" db="EMBL/GenBank/DDBJ databases">
        <title>Complete sequence of Geobacter uraniireducens Rf4.</title>
        <authorList>
            <consortium name="US DOE Joint Genome Institute"/>
            <person name="Copeland A."/>
            <person name="Lucas S."/>
            <person name="Lapidus A."/>
            <person name="Barry K."/>
            <person name="Detter J.C."/>
            <person name="Glavina del Rio T."/>
            <person name="Hammon N."/>
            <person name="Israni S."/>
            <person name="Dalin E."/>
            <person name="Tice H."/>
            <person name="Pitluck S."/>
            <person name="Chertkov O."/>
            <person name="Brettin T."/>
            <person name="Bruce D."/>
            <person name="Han C."/>
            <person name="Schmutz J."/>
            <person name="Larimer F."/>
            <person name="Land M."/>
            <person name="Hauser L."/>
            <person name="Kyrpides N."/>
            <person name="Mikhailova N."/>
            <person name="Shelobolina E."/>
            <person name="Aklujkar M."/>
            <person name="Lovley D."/>
            <person name="Richardson P."/>
        </authorList>
    </citation>
    <scope>NUCLEOTIDE SEQUENCE [LARGE SCALE GENOMIC DNA]</scope>
    <source>
        <strain evidence="13 14">Rf4</strain>
    </source>
</reference>
<keyword evidence="3" id="KW-1003">Cell membrane</keyword>
<dbReference type="EMBL" id="CP000698">
    <property type="protein sequence ID" value="ABQ27630.1"/>
    <property type="molecule type" value="Genomic_DNA"/>
</dbReference>
<dbReference type="InterPro" id="IPR015854">
    <property type="entry name" value="ABC_transpr_LolD-like"/>
</dbReference>
<dbReference type="InterPro" id="IPR003439">
    <property type="entry name" value="ABC_transporter-like_ATP-bd"/>
</dbReference>
<dbReference type="KEGG" id="gur:Gura_3474"/>
<keyword evidence="14" id="KW-1185">Reference proteome</keyword>
<dbReference type="Proteomes" id="UP000006695">
    <property type="component" value="Chromosome"/>
</dbReference>
<name>A5G762_GEOUR</name>
<evidence type="ECO:0000256" key="3">
    <source>
        <dbReference type="ARBA" id="ARBA00022475"/>
    </source>
</evidence>
<comment type="subcellular location">
    <subcellularLocation>
        <location evidence="1">Cell inner membrane</location>
        <topology evidence="1">Multi-pass membrane protein</topology>
    </subcellularLocation>
</comment>
<dbReference type="HOGENOM" id="CLU_000604_78_2_7"/>
<dbReference type="GO" id="GO:0022857">
    <property type="term" value="F:transmembrane transporter activity"/>
    <property type="evidence" value="ECO:0007669"/>
    <property type="project" value="UniProtKB-ARBA"/>
</dbReference>
<dbReference type="SUPFAM" id="SSF52540">
    <property type="entry name" value="P-loop containing nucleoside triphosphate hydrolases"/>
    <property type="match status" value="1"/>
</dbReference>
<dbReference type="InterPro" id="IPR027417">
    <property type="entry name" value="P-loop_NTPase"/>
</dbReference>
<evidence type="ECO:0000256" key="8">
    <source>
        <dbReference type="ARBA" id="ARBA00022989"/>
    </source>
</evidence>
<keyword evidence="4" id="KW-0997">Cell inner membrane</keyword>
<feature type="transmembrane region" description="Helical" evidence="11">
    <location>
        <begin position="277"/>
        <end position="297"/>
    </location>
</feature>
<evidence type="ECO:0000256" key="6">
    <source>
        <dbReference type="ARBA" id="ARBA00022741"/>
    </source>
</evidence>
<dbReference type="Pfam" id="PF02687">
    <property type="entry name" value="FtsX"/>
    <property type="match status" value="1"/>
</dbReference>
<dbReference type="InterPro" id="IPR017871">
    <property type="entry name" value="ABC_transporter-like_CS"/>
</dbReference>
<dbReference type="OrthoDB" id="9809450at2"/>
<dbReference type="AlphaFoldDB" id="A5G762"/>
<keyword evidence="2" id="KW-0813">Transport</keyword>
<dbReference type="GO" id="GO:0098796">
    <property type="term" value="C:membrane protein complex"/>
    <property type="evidence" value="ECO:0007669"/>
    <property type="project" value="UniProtKB-ARBA"/>
</dbReference>
<dbReference type="PANTHER" id="PTHR24220:SF86">
    <property type="entry name" value="ABC TRANSPORTER ABCH.1"/>
    <property type="match status" value="1"/>
</dbReference>
<organism evidence="13 14">
    <name type="scientific">Geotalea uraniireducens (strain Rf4)</name>
    <name type="common">Geobacter uraniireducens</name>
    <dbReference type="NCBI Taxonomy" id="351605"/>
    <lineage>
        <taxon>Bacteria</taxon>
        <taxon>Pseudomonadati</taxon>
        <taxon>Thermodesulfobacteriota</taxon>
        <taxon>Desulfuromonadia</taxon>
        <taxon>Geobacterales</taxon>
        <taxon>Geobacteraceae</taxon>
        <taxon>Geotalea</taxon>
    </lineage>
</organism>
<dbReference type="InterPro" id="IPR003838">
    <property type="entry name" value="ABC3_permease_C"/>
</dbReference>
<dbReference type="GO" id="GO:0016887">
    <property type="term" value="F:ATP hydrolysis activity"/>
    <property type="evidence" value="ECO:0007669"/>
    <property type="project" value="InterPro"/>
</dbReference>
<feature type="transmembrane region" description="Helical" evidence="11">
    <location>
        <begin position="589"/>
        <end position="612"/>
    </location>
</feature>
<evidence type="ECO:0000313" key="14">
    <source>
        <dbReference type="Proteomes" id="UP000006695"/>
    </source>
</evidence>
<feature type="transmembrane region" description="Helical" evidence="11">
    <location>
        <begin position="531"/>
        <end position="557"/>
    </location>
</feature>
<dbReference type="STRING" id="351605.Gura_3474"/>
<dbReference type="GO" id="GO:0005886">
    <property type="term" value="C:plasma membrane"/>
    <property type="evidence" value="ECO:0007669"/>
    <property type="project" value="UniProtKB-SubCell"/>
</dbReference>
<dbReference type="Pfam" id="PF12704">
    <property type="entry name" value="MacB_PCD"/>
    <property type="match status" value="1"/>
</dbReference>
<evidence type="ECO:0000256" key="5">
    <source>
        <dbReference type="ARBA" id="ARBA00022692"/>
    </source>
</evidence>
<dbReference type="SMART" id="SM00382">
    <property type="entry name" value="AAA"/>
    <property type="match status" value="1"/>
</dbReference>
<dbReference type="PANTHER" id="PTHR24220">
    <property type="entry name" value="IMPORT ATP-BINDING PROTEIN"/>
    <property type="match status" value="1"/>
</dbReference>